<keyword evidence="5" id="KW-1185">Reference proteome</keyword>
<evidence type="ECO:0000256" key="1">
    <source>
        <dbReference type="SAM" id="MobiDB-lite"/>
    </source>
</evidence>
<protein>
    <submittedName>
        <fullName evidence="2">Uncharacterized protein</fullName>
    </submittedName>
</protein>
<dbReference type="Proteomes" id="UP000198939">
    <property type="component" value="Unassembled WGS sequence"/>
</dbReference>
<feature type="region of interest" description="Disordered" evidence="1">
    <location>
        <begin position="1"/>
        <end position="21"/>
    </location>
</feature>
<dbReference type="EMBL" id="FOCV01000047">
    <property type="protein sequence ID" value="SEP18862.1"/>
    <property type="molecule type" value="Genomic_DNA"/>
</dbReference>
<gene>
    <name evidence="2" type="ORF">RTCCBAU85039_6199</name>
    <name evidence="3" type="ORF">SAMN05216228_104719</name>
</gene>
<dbReference type="Proteomes" id="UP000183063">
    <property type="component" value="Unassembled WGS sequence"/>
</dbReference>
<evidence type="ECO:0000313" key="3">
    <source>
        <dbReference type="EMBL" id="SEP18862.1"/>
    </source>
</evidence>
<proteinExistence type="predicted"/>
<evidence type="ECO:0000313" key="5">
    <source>
        <dbReference type="Proteomes" id="UP000198939"/>
    </source>
</evidence>
<evidence type="ECO:0000313" key="4">
    <source>
        <dbReference type="Proteomes" id="UP000183063"/>
    </source>
</evidence>
<evidence type="ECO:0000313" key="2">
    <source>
        <dbReference type="EMBL" id="SEI19599.1"/>
    </source>
</evidence>
<reference evidence="2" key="3">
    <citation type="submission" date="2016-10" db="EMBL/GenBank/DDBJ databases">
        <authorList>
            <person name="de Groot N.N."/>
        </authorList>
    </citation>
    <scope>NUCLEOTIDE SEQUENCE [LARGE SCALE GENOMIC DNA]</scope>
    <source>
        <strain evidence="2">CCBAU85039</strain>
    </source>
</reference>
<name>A0A1H8VTU9_9HYPH</name>
<reference evidence="4" key="1">
    <citation type="submission" date="2016-10" db="EMBL/GenBank/DDBJ databases">
        <authorList>
            <person name="Wibberg D."/>
        </authorList>
    </citation>
    <scope>NUCLEOTIDE SEQUENCE [LARGE SCALE GENOMIC DNA]</scope>
</reference>
<accession>A0A1H8VTU9</accession>
<dbReference type="EMBL" id="FNXB01000059">
    <property type="protein sequence ID" value="SEI19599.1"/>
    <property type="molecule type" value="Genomic_DNA"/>
</dbReference>
<reference evidence="3 5" key="2">
    <citation type="submission" date="2016-10" db="EMBL/GenBank/DDBJ databases">
        <authorList>
            <person name="Varghese N."/>
            <person name="Submissions S."/>
        </authorList>
    </citation>
    <scope>NUCLEOTIDE SEQUENCE [LARGE SCALE GENOMIC DNA]</scope>
    <source>
        <strain evidence="3 5">CGMCC 1.7071</strain>
    </source>
</reference>
<dbReference type="AlphaFoldDB" id="A0A1H8VTU9"/>
<organism evidence="2 4">
    <name type="scientific">Rhizobium tibeticum</name>
    <dbReference type="NCBI Taxonomy" id="501024"/>
    <lineage>
        <taxon>Bacteria</taxon>
        <taxon>Pseudomonadati</taxon>
        <taxon>Pseudomonadota</taxon>
        <taxon>Alphaproteobacteria</taxon>
        <taxon>Hyphomicrobiales</taxon>
        <taxon>Rhizobiaceae</taxon>
        <taxon>Rhizobium/Agrobacterium group</taxon>
        <taxon>Rhizobium</taxon>
    </lineage>
</organism>
<sequence length="34" mass="3729">MRKGKHTDTSGIGDGDQWTLRFRRSIKPGGAIDA</sequence>